<feature type="region of interest" description="Disordered" evidence="1">
    <location>
        <begin position="1"/>
        <end position="41"/>
    </location>
</feature>
<reference evidence="2 3" key="1">
    <citation type="journal article" date="2014" name="BMC Genomics">
        <title>Adaptive genomic structural variation in the grape powdery mildew pathogen, Erysiphe necator.</title>
        <authorList>
            <person name="Jones L."/>
            <person name="Riaz S."/>
            <person name="Morales-Cruz A."/>
            <person name="Amrine K.C."/>
            <person name="McGuire B."/>
            <person name="Gubler W.D."/>
            <person name="Walker M.A."/>
            <person name="Cantu D."/>
        </authorList>
    </citation>
    <scope>NUCLEOTIDE SEQUENCE [LARGE SCALE GENOMIC DNA]</scope>
    <source>
        <strain evidence="3">c</strain>
    </source>
</reference>
<evidence type="ECO:0000313" key="2">
    <source>
        <dbReference type="EMBL" id="KHJ32763.1"/>
    </source>
</evidence>
<proteinExistence type="predicted"/>
<dbReference type="AlphaFoldDB" id="A0A0B1P3B6"/>
<feature type="compositionally biased region" description="Polar residues" evidence="1">
    <location>
        <begin position="17"/>
        <end position="33"/>
    </location>
</feature>
<dbReference type="EMBL" id="JNVN01001835">
    <property type="protein sequence ID" value="KHJ32763.1"/>
    <property type="molecule type" value="Genomic_DNA"/>
</dbReference>
<comment type="caution">
    <text evidence="2">The sequence shown here is derived from an EMBL/GenBank/DDBJ whole genome shotgun (WGS) entry which is preliminary data.</text>
</comment>
<sequence>MASIGQAQLPRIEVYSPSGSSKMSQESSRLVSRSKSKFNDPFRDKYSIKASAAQGTLSYGREIQMNETSSQPSLIGTGEAAYRNKGITSKSSSSLEIQDRLAKNLDKTEDSEIIADQGTNEELSSKIDEVTNLLPVPGILLLSSNNPTLTSISEAPNNIVPIHDTNVPLEPAFSDNGIGCPVAPEIPALAIQKSSNSKKGKKTLKQGYRMTRRAIMRKGVLQILVGRELAGPAKEIIKRSCEGPAEMENTLF</sequence>
<name>A0A0B1P3B6_UNCNE</name>
<accession>A0A0B1P3B6</accession>
<dbReference type="Proteomes" id="UP000030854">
    <property type="component" value="Unassembled WGS sequence"/>
</dbReference>
<protein>
    <submittedName>
        <fullName evidence="2">Uncharacterized protein</fullName>
    </submittedName>
</protein>
<dbReference type="HOGENOM" id="CLU_1103461_0_0_1"/>
<keyword evidence="3" id="KW-1185">Reference proteome</keyword>
<organism evidence="2 3">
    <name type="scientific">Uncinula necator</name>
    <name type="common">Grape powdery mildew</name>
    <dbReference type="NCBI Taxonomy" id="52586"/>
    <lineage>
        <taxon>Eukaryota</taxon>
        <taxon>Fungi</taxon>
        <taxon>Dikarya</taxon>
        <taxon>Ascomycota</taxon>
        <taxon>Pezizomycotina</taxon>
        <taxon>Leotiomycetes</taxon>
        <taxon>Erysiphales</taxon>
        <taxon>Erysiphaceae</taxon>
        <taxon>Erysiphe</taxon>
    </lineage>
</organism>
<evidence type="ECO:0000313" key="3">
    <source>
        <dbReference type="Proteomes" id="UP000030854"/>
    </source>
</evidence>
<gene>
    <name evidence="2" type="ORF">EV44_g1303</name>
</gene>
<evidence type="ECO:0000256" key="1">
    <source>
        <dbReference type="SAM" id="MobiDB-lite"/>
    </source>
</evidence>